<gene>
    <name evidence="7" type="ORF">H9800_10240</name>
</gene>
<proteinExistence type="predicted"/>
<keyword evidence="7" id="KW-0436">Ligase</keyword>
<reference evidence="7" key="1">
    <citation type="journal article" date="2021" name="PeerJ">
        <title>Extensive microbial diversity within the chicken gut microbiome revealed by metagenomics and culture.</title>
        <authorList>
            <person name="Gilroy R."/>
            <person name="Ravi A."/>
            <person name="Getino M."/>
            <person name="Pursley I."/>
            <person name="Horton D.L."/>
            <person name="Alikhan N.F."/>
            <person name="Baker D."/>
            <person name="Gharbi K."/>
            <person name="Hall N."/>
            <person name="Watson M."/>
            <person name="Adriaenssens E.M."/>
            <person name="Foster-Nyarko E."/>
            <person name="Jarju S."/>
            <person name="Secka A."/>
            <person name="Antonio M."/>
            <person name="Oren A."/>
            <person name="Chaudhuri R.R."/>
            <person name="La Ragione R."/>
            <person name="Hildebrand F."/>
            <person name="Pallen M.J."/>
        </authorList>
    </citation>
    <scope>NUCLEOTIDE SEQUENCE</scope>
    <source>
        <strain evidence="7">ChiHjej8B7-3636</strain>
    </source>
</reference>
<keyword evidence="2 5" id="KW-0812">Transmembrane</keyword>
<feature type="domain" description="O-antigen ligase-related" evidence="6">
    <location>
        <begin position="235"/>
        <end position="379"/>
    </location>
</feature>
<evidence type="ECO:0000256" key="2">
    <source>
        <dbReference type="ARBA" id="ARBA00022692"/>
    </source>
</evidence>
<dbReference type="PANTHER" id="PTHR37422:SF21">
    <property type="entry name" value="EXOQ-LIKE PROTEIN"/>
    <property type="match status" value="1"/>
</dbReference>
<evidence type="ECO:0000256" key="5">
    <source>
        <dbReference type="SAM" id="Phobius"/>
    </source>
</evidence>
<evidence type="ECO:0000259" key="6">
    <source>
        <dbReference type="Pfam" id="PF04932"/>
    </source>
</evidence>
<dbReference type="GO" id="GO:0016020">
    <property type="term" value="C:membrane"/>
    <property type="evidence" value="ECO:0007669"/>
    <property type="project" value="UniProtKB-SubCell"/>
</dbReference>
<comment type="caution">
    <text evidence="7">The sequence shown here is derived from an EMBL/GenBank/DDBJ whole genome shotgun (WGS) entry which is preliminary data.</text>
</comment>
<sequence>MTRHPVARPPVAPEREATSHLALRAYAAFVLFSGLAYSWWYNLLGAVGAMVLIGAVVLGSLAIWVPRIARRGFAWQRLPWAALGYAALAAVSAAWSDWPGATAATWVVLVAFALQGVFIADVLSWREIVRALEAALRWIIGGSIVFEAWVALVLDHPLMPNFFPVDGAPDPHWYWVRGNLFDSWLVGDRIQGIVGNANLLGMLAVIALIVFAARLRLAVVERLPAERIIARSLWLAAALWMLLRAGSATSFVAGAAACAVLLAALAMRRTTTPSGRTRVYVACAVIAVAGIAIVALGYGRIVALLGRDGGLTGRGEIWDQVLDRARDRPVLGHGFSSPWVPWDPAFDGWIVDHGITVFEAHNMWIDVFLQLGIIGVVAVAIVFGSAVWRAWFHAVDRPRGSGLTTLPHSPLALIPLLVLWALLAQGLAESNPIMLWGWMLVVLFTSKLRQRPAP</sequence>
<feature type="transmembrane region" description="Helical" evidence="5">
    <location>
        <begin position="101"/>
        <end position="123"/>
    </location>
</feature>
<reference evidence="7" key="2">
    <citation type="submission" date="2021-04" db="EMBL/GenBank/DDBJ databases">
        <authorList>
            <person name="Gilroy R."/>
        </authorList>
    </citation>
    <scope>NUCLEOTIDE SEQUENCE</scope>
    <source>
        <strain evidence="7">ChiHjej8B7-3636</strain>
    </source>
</reference>
<evidence type="ECO:0000313" key="7">
    <source>
        <dbReference type="EMBL" id="HJA05222.1"/>
    </source>
</evidence>
<organism evidence="7 8">
    <name type="scientific">Candidatus Microbacterium stercoravium</name>
    <dbReference type="NCBI Taxonomy" id="2838697"/>
    <lineage>
        <taxon>Bacteria</taxon>
        <taxon>Bacillati</taxon>
        <taxon>Actinomycetota</taxon>
        <taxon>Actinomycetes</taxon>
        <taxon>Micrococcales</taxon>
        <taxon>Microbacteriaceae</taxon>
        <taxon>Microbacterium</taxon>
    </lineage>
</organism>
<feature type="transmembrane region" description="Helical" evidence="5">
    <location>
        <begin position="193"/>
        <end position="213"/>
    </location>
</feature>
<feature type="transmembrane region" description="Helical" evidence="5">
    <location>
        <begin position="225"/>
        <end position="243"/>
    </location>
</feature>
<feature type="transmembrane region" description="Helical" evidence="5">
    <location>
        <begin position="409"/>
        <end position="427"/>
    </location>
</feature>
<feature type="transmembrane region" description="Helical" evidence="5">
    <location>
        <begin position="249"/>
        <end position="267"/>
    </location>
</feature>
<dbReference type="PANTHER" id="PTHR37422">
    <property type="entry name" value="TEICHURONIC ACID BIOSYNTHESIS PROTEIN TUAE"/>
    <property type="match status" value="1"/>
</dbReference>
<evidence type="ECO:0000256" key="4">
    <source>
        <dbReference type="ARBA" id="ARBA00023136"/>
    </source>
</evidence>
<dbReference type="Pfam" id="PF04932">
    <property type="entry name" value="Wzy_C"/>
    <property type="match status" value="1"/>
</dbReference>
<comment type="subcellular location">
    <subcellularLocation>
        <location evidence="1">Membrane</location>
        <topology evidence="1">Multi-pass membrane protein</topology>
    </subcellularLocation>
</comment>
<dbReference type="AlphaFoldDB" id="A0A9D2KIZ1"/>
<dbReference type="GO" id="GO:0016874">
    <property type="term" value="F:ligase activity"/>
    <property type="evidence" value="ECO:0007669"/>
    <property type="project" value="UniProtKB-KW"/>
</dbReference>
<keyword evidence="3 5" id="KW-1133">Transmembrane helix</keyword>
<accession>A0A9D2KIZ1</accession>
<dbReference type="Proteomes" id="UP000824220">
    <property type="component" value="Unassembled WGS sequence"/>
</dbReference>
<feature type="transmembrane region" description="Helical" evidence="5">
    <location>
        <begin position="135"/>
        <end position="154"/>
    </location>
</feature>
<feature type="transmembrane region" description="Helical" evidence="5">
    <location>
        <begin position="21"/>
        <end position="40"/>
    </location>
</feature>
<feature type="transmembrane region" description="Helical" evidence="5">
    <location>
        <begin position="46"/>
        <end position="66"/>
    </location>
</feature>
<protein>
    <submittedName>
        <fullName evidence="7">O-antigen ligase family protein</fullName>
    </submittedName>
</protein>
<feature type="transmembrane region" description="Helical" evidence="5">
    <location>
        <begin position="279"/>
        <end position="298"/>
    </location>
</feature>
<name>A0A9D2KIZ1_9MICO</name>
<dbReference type="InterPro" id="IPR007016">
    <property type="entry name" value="O-antigen_ligase-rel_domated"/>
</dbReference>
<feature type="transmembrane region" description="Helical" evidence="5">
    <location>
        <begin position="367"/>
        <end position="388"/>
    </location>
</feature>
<dbReference type="EMBL" id="DXAM01000140">
    <property type="protein sequence ID" value="HJA05222.1"/>
    <property type="molecule type" value="Genomic_DNA"/>
</dbReference>
<dbReference type="InterPro" id="IPR051533">
    <property type="entry name" value="WaaL-like"/>
</dbReference>
<evidence type="ECO:0000256" key="1">
    <source>
        <dbReference type="ARBA" id="ARBA00004141"/>
    </source>
</evidence>
<evidence type="ECO:0000313" key="8">
    <source>
        <dbReference type="Proteomes" id="UP000824220"/>
    </source>
</evidence>
<evidence type="ECO:0000256" key="3">
    <source>
        <dbReference type="ARBA" id="ARBA00022989"/>
    </source>
</evidence>
<keyword evidence="4 5" id="KW-0472">Membrane</keyword>
<feature type="transmembrane region" description="Helical" evidence="5">
    <location>
        <begin position="78"/>
        <end position="95"/>
    </location>
</feature>